<name>A0AAD4MMW1_9BILA</name>
<protein>
    <recommendedName>
        <fullName evidence="3">SprT-like domain-containing protein</fullName>
    </recommendedName>
</protein>
<proteinExistence type="predicted"/>
<dbReference type="AlphaFoldDB" id="A0AAD4MMW1"/>
<evidence type="ECO:0000313" key="2">
    <source>
        <dbReference type="Proteomes" id="UP001201812"/>
    </source>
</evidence>
<evidence type="ECO:0000313" key="1">
    <source>
        <dbReference type="EMBL" id="KAI1699136.1"/>
    </source>
</evidence>
<organism evidence="1 2">
    <name type="scientific">Ditylenchus destructor</name>
    <dbReference type="NCBI Taxonomy" id="166010"/>
    <lineage>
        <taxon>Eukaryota</taxon>
        <taxon>Metazoa</taxon>
        <taxon>Ecdysozoa</taxon>
        <taxon>Nematoda</taxon>
        <taxon>Chromadorea</taxon>
        <taxon>Rhabditida</taxon>
        <taxon>Tylenchina</taxon>
        <taxon>Tylenchomorpha</taxon>
        <taxon>Sphaerularioidea</taxon>
        <taxon>Anguinidae</taxon>
        <taxon>Anguininae</taxon>
        <taxon>Ditylenchus</taxon>
    </lineage>
</organism>
<dbReference type="Proteomes" id="UP001201812">
    <property type="component" value="Unassembled WGS sequence"/>
</dbReference>
<comment type="caution">
    <text evidence="1">The sequence shown here is derived from an EMBL/GenBank/DDBJ whole genome shotgun (WGS) entry which is preliminary data.</text>
</comment>
<accession>A0AAD4MMW1</accession>
<gene>
    <name evidence="1" type="ORF">DdX_17513</name>
</gene>
<evidence type="ECO:0008006" key="3">
    <source>
        <dbReference type="Google" id="ProtNLM"/>
    </source>
</evidence>
<dbReference type="EMBL" id="JAKKPZ010000191">
    <property type="protein sequence ID" value="KAI1699136.1"/>
    <property type="molecule type" value="Genomic_DNA"/>
</dbReference>
<keyword evidence="2" id="KW-1185">Reference proteome</keyword>
<sequence length="288" mass="33536">MCEKCERPSSKDFCHYVHIDSELLRKVTKKVTRNEPFSPRDLVSMAVQLGPKNYRKIYDELVVKTNVCQENPHYIEMCLNIDLILDVAYEHKNCWGMASVQEGAIYINPMCLRRPLYLITTMLHEIKHIVAAIQFLDYHAEEWRYRRYGTKPPDAWANEMIEFDVDDPHHSGFWPRGIKELEEEHGIFVTPRGVVILDGYERQRLSWKLQAKHFLREVGCKATLERLPKGTAIDIILKVLALLARSCPLKQLEVAYRERKAKKRAALHKAATKYAGDFKDAFHRLGLS</sequence>
<reference evidence="1" key="1">
    <citation type="submission" date="2022-01" db="EMBL/GenBank/DDBJ databases">
        <title>Genome Sequence Resource for Two Populations of Ditylenchus destructor, the Migratory Endoparasitic Phytonematode.</title>
        <authorList>
            <person name="Zhang H."/>
            <person name="Lin R."/>
            <person name="Xie B."/>
        </authorList>
    </citation>
    <scope>NUCLEOTIDE SEQUENCE</scope>
    <source>
        <strain evidence="1">BazhouSP</strain>
    </source>
</reference>